<dbReference type="InterPro" id="IPR033749">
    <property type="entry name" value="Polyprenyl_synt_CS"/>
</dbReference>
<comment type="similarity">
    <text evidence="2">Belongs to the FPP/GGPP synthase family.</text>
</comment>
<sequence>MGLAFQLIDDVLDFTSTSSSLGKGSLSDIRHGIVTAPILFAIEEFPDLRAVVDRGFENPGDVDLVSFLIIFDKDAHCAQALDYLGKSRGIERTRELATKHASIASATIDSLPESDDEEVLKSRRALVELTQRVITRTK</sequence>
<proteinExistence type="inferred from homology"/>
<protein>
    <submittedName>
        <fullName evidence="7">Uncharacterized protein</fullName>
    </submittedName>
</protein>
<dbReference type="InterPro" id="IPR008949">
    <property type="entry name" value="Isoprenoid_synthase_dom_sf"/>
</dbReference>
<keyword evidence="3" id="KW-0808">Transferase</keyword>
<dbReference type="InterPro" id="IPR000092">
    <property type="entry name" value="Polyprenyl_synt"/>
</dbReference>
<name>A0AA88WR11_9ASTE</name>
<dbReference type="AlphaFoldDB" id="A0AA88WR11"/>
<dbReference type="Gene3D" id="1.10.600.10">
    <property type="entry name" value="Farnesyl Diphosphate Synthase"/>
    <property type="match status" value="1"/>
</dbReference>
<dbReference type="PANTHER" id="PTHR12001">
    <property type="entry name" value="GERANYLGERANYL PYROPHOSPHATE SYNTHASE"/>
    <property type="match status" value="1"/>
</dbReference>
<accession>A0AA88WR11</accession>
<evidence type="ECO:0000256" key="4">
    <source>
        <dbReference type="ARBA" id="ARBA00022723"/>
    </source>
</evidence>
<comment type="cofactor">
    <cofactor evidence="1">
        <name>Mg(2+)</name>
        <dbReference type="ChEBI" id="CHEBI:18420"/>
    </cofactor>
</comment>
<gene>
    <name evidence="7" type="ORF">RJ639_035409</name>
</gene>
<dbReference type="PANTHER" id="PTHR12001:SF69">
    <property type="entry name" value="ALL TRANS-POLYPRENYL-DIPHOSPHATE SYNTHASE PDSS1"/>
    <property type="match status" value="1"/>
</dbReference>
<dbReference type="GO" id="GO:0006744">
    <property type="term" value="P:ubiquinone biosynthetic process"/>
    <property type="evidence" value="ECO:0007669"/>
    <property type="project" value="TreeGrafter"/>
</dbReference>
<dbReference type="SUPFAM" id="SSF48576">
    <property type="entry name" value="Terpenoid synthases"/>
    <property type="match status" value="1"/>
</dbReference>
<evidence type="ECO:0000313" key="7">
    <source>
        <dbReference type="EMBL" id="KAK3032358.1"/>
    </source>
</evidence>
<evidence type="ECO:0000256" key="1">
    <source>
        <dbReference type="ARBA" id="ARBA00001946"/>
    </source>
</evidence>
<dbReference type="EMBL" id="JAVXUP010000272">
    <property type="protein sequence ID" value="KAK3032358.1"/>
    <property type="molecule type" value="Genomic_DNA"/>
</dbReference>
<keyword evidence="8" id="KW-1185">Reference proteome</keyword>
<evidence type="ECO:0000256" key="5">
    <source>
        <dbReference type="ARBA" id="ARBA00022842"/>
    </source>
</evidence>
<dbReference type="GO" id="GO:0004659">
    <property type="term" value="F:prenyltransferase activity"/>
    <property type="evidence" value="ECO:0007669"/>
    <property type="project" value="InterPro"/>
</dbReference>
<keyword evidence="4" id="KW-0479">Metal-binding</keyword>
<comment type="caution">
    <text evidence="7">The sequence shown here is derived from an EMBL/GenBank/DDBJ whole genome shotgun (WGS) entry which is preliminary data.</text>
</comment>
<evidence type="ECO:0000256" key="3">
    <source>
        <dbReference type="ARBA" id="ARBA00022679"/>
    </source>
</evidence>
<evidence type="ECO:0000256" key="2">
    <source>
        <dbReference type="ARBA" id="ARBA00006706"/>
    </source>
</evidence>
<reference evidence="7" key="1">
    <citation type="submission" date="2022-12" db="EMBL/GenBank/DDBJ databases">
        <title>Draft genome assemblies for two species of Escallonia (Escalloniales).</title>
        <authorList>
            <person name="Chanderbali A."/>
            <person name="Dervinis C."/>
            <person name="Anghel I."/>
            <person name="Soltis D."/>
            <person name="Soltis P."/>
            <person name="Zapata F."/>
        </authorList>
    </citation>
    <scope>NUCLEOTIDE SEQUENCE</scope>
    <source>
        <strain evidence="7">UCBG64.0493</strain>
        <tissue evidence="7">Leaf</tissue>
    </source>
</reference>
<dbReference type="GO" id="GO:0046872">
    <property type="term" value="F:metal ion binding"/>
    <property type="evidence" value="ECO:0007669"/>
    <property type="project" value="UniProtKB-KW"/>
</dbReference>
<evidence type="ECO:0000256" key="6">
    <source>
        <dbReference type="ARBA" id="ARBA00023229"/>
    </source>
</evidence>
<keyword evidence="6" id="KW-0414">Isoprene biosynthesis</keyword>
<dbReference type="PROSITE" id="PS00444">
    <property type="entry name" value="POLYPRENYL_SYNTHASE_2"/>
    <property type="match status" value="1"/>
</dbReference>
<dbReference type="Proteomes" id="UP001188597">
    <property type="component" value="Unassembled WGS sequence"/>
</dbReference>
<dbReference type="Pfam" id="PF00348">
    <property type="entry name" value="polyprenyl_synt"/>
    <property type="match status" value="1"/>
</dbReference>
<keyword evidence="5" id="KW-0460">Magnesium</keyword>
<evidence type="ECO:0000313" key="8">
    <source>
        <dbReference type="Proteomes" id="UP001188597"/>
    </source>
</evidence>
<organism evidence="7 8">
    <name type="scientific">Escallonia herrerae</name>
    <dbReference type="NCBI Taxonomy" id="1293975"/>
    <lineage>
        <taxon>Eukaryota</taxon>
        <taxon>Viridiplantae</taxon>
        <taxon>Streptophyta</taxon>
        <taxon>Embryophyta</taxon>
        <taxon>Tracheophyta</taxon>
        <taxon>Spermatophyta</taxon>
        <taxon>Magnoliopsida</taxon>
        <taxon>eudicotyledons</taxon>
        <taxon>Gunneridae</taxon>
        <taxon>Pentapetalae</taxon>
        <taxon>asterids</taxon>
        <taxon>campanulids</taxon>
        <taxon>Escalloniales</taxon>
        <taxon>Escalloniaceae</taxon>
        <taxon>Escallonia</taxon>
    </lineage>
</organism>
<dbReference type="GO" id="GO:0008299">
    <property type="term" value="P:isoprenoid biosynthetic process"/>
    <property type="evidence" value="ECO:0007669"/>
    <property type="project" value="UniProtKB-KW"/>
</dbReference>
<dbReference type="GO" id="GO:1990234">
    <property type="term" value="C:transferase complex"/>
    <property type="evidence" value="ECO:0007669"/>
    <property type="project" value="TreeGrafter"/>
</dbReference>